<sequence length="313" mass="34585">MKDLWMDENTKSQIGSVPFDFGTIQARLQALIEGSGENWTYAIFWESVSDVLGWGDGYYHGEKEKKLRKKAASPNWGEEQAHRKKVFRGLMSLITGTDEDDVAVAEEVTDTEWFFLVSMTQSFRFGSGLPGQALSRSRPIWVAGDQLAASPCERARQSLVFGIRTIVSIPTAYGVVELGSTQFSTSSKFALLERVKQLMPGIDVLDLGSPSNSLFTTDEIQEFLRTPSPPPINSLFTMDDIQEFLRTPSPPPINQTDKLNVGVWQGNGGECVAVWQGDGGKCVAEDTALAHARAVFISWEDYADLTLKFAISI</sequence>
<evidence type="ECO:0000313" key="6">
    <source>
        <dbReference type="EMBL" id="KAG5542086.1"/>
    </source>
</evidence>
<dbReference type="PANTHER" id="PTHR11514">
    <property type="entry name" value="MYC"/>
    <property type="match status" value="1"/>
</dbReference>
<keyword evidence="2 4" id="KW-0804">Transcription</keyword>
<dbReference type="GO" id="GO:0003700">
    <property type="term" value="F:DNA-binding transcription factor activity"/>
    <property type="evidence" value="ECO:0007669"/>
    <property type="project" value="InterPro"/>
</dbReference>
<evidence type="ECO:0000259" key="5">
    <source>
        <dbReference type="Pfam" id="PF14215"/>
    </source>
</evidence>
<comment type="caution">
    <text evidence="6">The sequence shown here is derived from an EMBL/GenBank/DDBJ whole genome shotgun (WGS) entry which is preliminary data.</text>
</comment>
<keyword evidence="1 4" id="KW-0805">Transcription regulation</keyword>
<dbReference type="GO" id="GO:0000976">
    <property type="term" value="F:transcription cis-regulatory region binding"/>
    <property type="evidence" value="ECO:0007669"/>
    <property type="project" value="TreeGrafter"/>
</dbReference>
<evidence type="ECO:0000256" key="1">
    <source>
        <dbReference type="ARBA" id="ARBA00023015"/>
    </source>
</evidence>
<proteinExistence type="predicted"/>
<dbReference type="InterPro" id="IPR025610">
    <property type="entry name" value="MYC/MYB_N"/>
</dbReference>
<gene>
    <name evidence="6" type="ORF">RHGRI_021816</name>
</gene>
<dbReference type="AlphaFoldDB" id="A0AAV6JLJ6"/>
<keyword evidence="3 4" id="KW-0539">Nucleus</keyword>
<dbReference type="PANTHER" id="PTHR11514:SF43">
    <property type="entry name" value="TRANSCRIPTION FACTOR MYC2"/>
    <property type="match status" value="1"/>
</dbReference>
<organism evidence="6 7">
    <name type="scientific">Rhododendron griersonianum</name>
    <dbReference type="NCBI Taxonomy" id="479676"/>
    <lineage>
        <taxon>Eukaryota</taxon>
        <taxon>Viridiplantae</taxon>
        <taxon>Streptophyta</taxon>
        <taxon>Embryophyta</taxon>
        <taxon>Tracheophyta</taxon>
        <taxon>Spermatophyta</taxon>
        <taxon>Magnoliopsida</taxon>
        <taxon>eudicotyledons</taxon>
        <taxon>Gunneridae</taxon>
        <taxon>Pentapetalae</taxon>
        <taxon>asterids</taxon>
        <taxon>Ericales</taxon>
        <taxon>Ericaceae</taxon>
        <taxon>Ericoideae</taxon>
        <taxon>Rhodoreae</taxon>
        <taxon>Rhododendron</taxon>
    </lineage>
</organism>
<name>A0AAV6JLJ6_9ERIC</name>
<keyword evidence="7" id="KW-1185">Reference proteome</keyword>
<feature type="domain" description="Transcription factor MYC/MYB N-terminal" evidence="5">
    <location>
        <begin position="25"/>
        <end position="183"/>
    </location>
</feature>
<comment type="subcellular location">
    <subcellularLocation>
        <location evidence="4">Nucleus</location>
    </subcellularLocation>
</comment>
<protein>
    <recommendedName>
        <fullName evidence="4">Transcription factor</fullName>
        <shortName evidence="4">bHLH transcription factor</shortName>
    </recommendedName>
    <alternativeName>
        <fullName evidence="4">Basic helix-loop-helix protein</fullName>
    </alternativeName>
</protein>
<evidence type="ECO:0000256" key="4">
    <source>
        <dbReference type="RuleBase" id="RU369104"/>
    </source>
</evidence>
<reference evidence="6" key="1">
    <citation type="submission" date="2020-08" db="EMBL/GenBank/DDBJ databases">
        <title>Plant Genome Project.</title>
        <authorList>
            <person name="Zhang R.-G."/>
        </authorList>
    </citation>
    <scope>NUCLEOTIDE SEQUENCE</scope>
    <source>
        <strain evidence="6">WSP0</strain>
        <tissue evidence="6">Leaf</tissue>
    </source>
</reference>
<evidence type="ECO:0000256" key="3">
    <source>
        <dbReference type="ARBA" id="ARBA00023242"/>
    </source>
</evidence>
<dbReference type="Proteomes" id="UP000823749">
    <property type="component" value="Chromosome 7"/>
</dbReference>
<dbReference type="EMBL" id="JACTNZ010000007">
    <property type="protein sequence ID" value="KAG5542086.1"/>
    <property type="molecule type" value="Genomic_DNA"/>
</dbReference>
<evidence type="ECO:0000313" key="7">
    <source>
        <dbReference type="Proteomes" id="UP000823749"/>
    </source>
</evidence>
<evidence type="ECO:0000256" key="2">
    <source>
        <dbReference type="ARBA" id="ARBA00023163"/>
    </source>
</evidence>
<dbReference type="InterPro" id="IPR045084">
    <property type="entry name" value="AIB/MYC-like"/>
</dbReference>
<accession>A0AAV6JLJ6</accession>
<dbReference type="GO" id="GO:0005634">
    <property type="term" value="C:nucleus"/>
    <property type="evidence" value="ECO:0007669"/>
    <property type="project" value="UniProtKB-SubCell"/>
</dbReference>
<dbReference type="Pfam" id="PF14215">
    <property type="entry name" value="bHLH-MYC_N"/>
    <property type="match status" value="1"/>
</dbReference>